<feature type="domain" description="SCP" evidence="1">
    <location>
        <begin position="123"/>
        <end position="232"/>
    </location>
</feature>
<evidence type="ECO:0000259" key="1">
    <source>
        <dbReference type="Pfam" id="PF00188"/>
    </source>
</evidence>
<organism evidence="2 3">
    <name type="scientific">Seminavis robusta</name>
    <dbReference type="NCBI Taxonomy" id="568900"/>
    <lineage>
        <taxon>Eukaryota</taxon>
        <taxon>Sar</taxon>
        <taxon>Stramenopiles</taxon>
        <taxon>Ochrophyta</taxon>
        <taxon>Bacillariophyta</taxon>
        <taxon>Bacillariophyceae</taxon>
        <taxon>Bacillariophycidae</taxon>
        <taxon>Naviculales</taxon>
        <taxon>Naviculaceae</taxon>
        <taxon>Seminavis</taxon>
    </lineage>
</organism>
<dbReference type="SUPFAM" id="SSF55797">
    <property type="entry name" value="PR-1-like"/>
    <property type="match status" value="1"/>
</dbReference>
<dbReference type="PANTHER" id="PTHR31157:SF1">
    <property type="entry name" value="SCP DOMAIN-CONTAINING PROTEIN"/>
    <property type="match status" value="1"/>
</dbReference>
<protein>
    <recommendedName>
        <fullName evidence="1">SCP domain-containing protein</fullName>
    </recommendedName>
</protein>
<dbReference type="CDD" id="cd05379">
    <property type="entry name" value="CAP_bacterial"/>
    <property type="match status" value="1"/>
</dbReference>
<name>A0A9N8H4J5_9STRA</name>
<dbReference type="Proteomes" id="UP001153069">
    <property type="component" value="Unassembled WGS sequence"/>
</dbReference>
<evidence type="ECO:0000313" key="3">
    <source>
        <dbReference type="Proteomes" id="UP001153069"/>
    </source>
</evidence>
<accession>A0A9N8H4J5</accession>
<dbReference type="EMBL" id="CAICTM010000115">
    <property type="protein sequence ID" value="CAB9501713.1"/>
    <property type="molecule type" value="Genomic_DNA"/>
</dbReference>
<sequence>MVRIRLSKIFMKKSKAQKSKGKQERISVDGKYFTAIPRWETDLTETSMEEDTMDDSWNSSDCRGHHRHAPLVAKEVLMAQRAKGVPVKIAPETREDEQRNLNITMARAKELPKTSFFTSNHVMVNRIRAKRNVPPLRRSPELDEVARWHAQQMAAKEESAFHPDPADVVARLGKPSRRIGSNVTKGQSTQHMHGKMLEKRGDYNNMIDRRYISFGMGTAKGPDGELYMCQIYRG</sequence>
<dbReference type="PANTHER" id="PTHR31157">
    <property type="entry name" value="SCP DOMAIN-CONTAINING PROTEIN"/>
    <property type="match status" value="1"/>
</dbReference>
<dbReference type="Pfam" id="PF00188">
    <property type="entry name" value="CAP"/>
    <property type="match status" value="1"/>
</dbReference>
<dbReference type="OrthoDB" id="45583at2759"/>
<dbReference type="InterPro" id="IPR035940">
    <property type="entry name" value="CAP_sf"/>
</dbReference>
<gene>
    <name evidence="2" type="ORF">SEMRO_116_G057060.1</name>
</gene>
<dbReference type="AlphaFoldDB" id="A0A9N8H4J5"/>
<comment type="caution">
    <text evidence="2">The sequence shown here is derived from an EMBL/GenBank/DDBJ whole genome shotgun (WGS) entry which is preliminary data.</text>
</comment>
<dbReference type="Gene3D" id="3.40.33.10">
    <property type="entry name" value="CAP"/>
    <property type="match status" value="1"/>
</dbReference>
<proteinExistence type="predicted"/>
<dbReference type="InterPro" id="IPR014044">
    <property type="entry name" value="CAP_dom"/>
</dbReference>
<keyword evidence="3" id="KW-1185">Reference proteome</keyword>
<reference evidence="2" key="1">
    <citation type="submission" date="2020-06" db="EMBL/GenBank/DDBJ databases">
        <authorList>
            <consortium name="Plant Systems Biology data submission"/>
        </authorList>
    </citation>
    <scope>NUCLEOTIDE SEQUENCE</scope>
    <source>
        <strain evidence="2">D6</strain>
    </source>
</reference>
<evidence type="ECO:0000313" key="2">
    <source>
        <dbReference type="EMBL" id="CAB9501713.1"/>
    </source>
</evidence>